<sequence length="352" mass="38268">MKSGILVIDKPQGVTSHDLVAAVRAQLGIRKVGHAGTLDPMATGALIIGFGQATRLLNVIVDHDKTYETTIRLGQATQTDDAEGTVLPSPPQVVERIERVTQSQVENIIANHYTGNIQQVPNAYSAIKVDGKRAYELARQGQVVALKARNINVSEYSLLGFKRTVADNGQAVIDIQARISCSSGTYIRALGRDLGRELGVGGHLTYLRRTRVGRFDISNVSLSQHVLTAHVVPHTFRDREGLYQTKNKAILDQDRAQILARAISLVQGAKMAMPSLPVSLEQAQALEHGQFLNLPLTEPAAAVLTLEDKEEHLIALVEPRGKDTAKPSAVFPFEPTYNKPIQEASGKQIGSR</sequence>
<comment type="function">
    <text evidence="5">Responsible for synthesis of pseudouridine from uracil-55 in the psi GC loop of transfer RNAs.</text>
</comment>
<accession>A0A261ETT8</accession>
<reference evidence="8 9" key="1">
    <citation type="journal article" date="2017" name="BMC Genomics">
        <title>Comparative genomic and phylogenomic analyses of the Bifidobacteriaceae family.</title>
        <authorList>
            <person name="Lugli G.A."/>
            <person name="Milani C."/>
            <person name="Turroni F."/>
            <person name="Duranti S."/>
            <person name="Mancabelli L."/>
            <person name="Mangifesta M."/>
            <person name="Ferrario C."/>
            <person name="Modesto M."/>
            <person name="Mattarelli P."/>
            <person name="Jiri K."/>
            <person name="van Sinderen D."/>
            <person name="Ventura M."/>
        </authorList>
    </citation>
    <scope>NUCLEOTIDE SEQUENCE [LARGE SCALE GENOMIC DNA]</scope>
    <source>
        <strain evidence="8 9">DSM 22924</strain>
    </source>
</reference>
<feature type="domain" description="tRNA pseudouridylate synthase B C-terminal" evidence="7">
    <location>
        <begin position="188"/>
        <end position="229"/>
    </location>
</feature>
<dbReference type="SUPFAM" id="SSF55120">
    <property type="entry name" value="Pseudouridine synthase"/>
    <property type="match status" value="1"/>
</dbReference>
<feature type="domain" description="Pseudouridine synthase II N-terminal" evidence="6">
    <location>
        <begin position="25"/>
        <end position="187"/>
    </location>
</feature>
<evidence type="ECO:0000313" key="8">
    <source>
        <dbReference type="EMBL" id="OZG50284.1"/>
    </source>
</evidence>
<dbReference type="InterPro" id="IPR014780">
    <property type="entry name" value="tRNA_psdUridine_synth_TruB"/>
</dbReference>
<gene>
    <name evidence="5" type="primary">truB</name>
    <name evidence="8" type="ORF">BOCO_0801</name>
</gene>
<evidence type="ECO:0000256" key="3">
    <source>
        <dbReference type="ARBA" id="ARBA00022694"/>
    </source>
</evidence>
<evidence type="ECO:0000313" key="9">
    <source>
        <dbReference type="Proteomes" id="UP000216004"/>
    </source>
</evidence>
<keyword evidence="9" id="KW-1185">Reference proteome</keyword>
<dbReference type="InterPro" id="IPR002501">
    <property type="entry name" value="PsdUridine_synth_N"/>
</dbReference>
<dbReference type="GO" id="GO:0160148">
    <property type="term" value="F:tRNA pseudouridine(55) synthase activity"/>
    <property type="evidence" value="ECO:0007669"/>
    <property type="project" value="UniProtKB-EC"/>
</dbReference>
<dbReference type="Pfam" id="PF16198">
    <property type="entry name" value="TruB_C_2"/>
    <property type="match status" value="1"/>
</dbReference>
<name>A0A261ETT8_9BIFI</name>
<evidence type="ECO:0000259" key="6">
    <source>
        <dbReference type="Pfam" id="PF01509"/>
    </source>
</evidence>
<dbReference type="HAMAP" id="MF_01080">
    <property type="entry name" value="TruB_bact"/>
    <property type="match status" value="1"/>
</dbReference>
<dbReference type="GO" id="GO:0003723">
    <property type="term" value="F:RNA binding"/>
    <property type="evidence" value="ECO:0007669"/>
    <property type="project" value="InterPro"/>
</dbReference>
<dbReference type="GO" id="GO:1990481">
    <property type="term" value="P:mRNA pseudouridine synthesis"/>
    <property type="evidence" value="ECO:0007669"/>
    <property type="project" value="TreeGrafter"/>
</dbReference>
<organism evidence="8 9">
    <name type="scientific">Bombiscardovia coagulans</name>
    <dbReference type="NCBI Taxonomy" id="686666"/>
    <lineage>
        <taxon>Bacteria</taxon>
        <taxon>Bacillati</taxon>
        <taxon>Actinomycetota</taxon>
        <taxon>Actinomycetes</taxon>
        <taxon>Bifidobacteriales</taxon>
        <taxon>Bifidobacteriaceae</taxon>
        <taxon>Bombiscardovia</taxon>
    </lineage>
</organism>
<keyword evidence="4 5" id="KW-0413">Isomerase</keyword>
<comment type="caution">
    <text evidence="8">The sequence shown here is derived from an EMBL/GenBank/DDBJ whole genome shotgun (WGS) entry which is preliminary data.</text>
</comment>
<dbReference type="RefSeq" id="WP_094722777.1">
    <property type="nucleotide sequence ID" value="NZ_MWWS01000004.1"/>
</dbReference>
<dbReference type="EC" id="5.4.99.25" evidence="5"/>
<evidence type="ECO:0000256" key="1">
    <source>
        <dbReference type="ARBA" id="ARBA00000385"/>
    </source>
</evidence>
<feature type="active site" description="Nucleophile" evidence="5">
    <location>
        <position position="39"/>
    </location>
</feature>
<dbReference type="Proteomes" id="UP000216004">
    <property type="component" value="Unassembled WGS sequence"/>
</dbReference>
<dbReference type="Pfam" id="PF01509">
    <property type="entry name" value="TruB_N"/>
    <property type="match status" value="1"/>
</dbReference>
<dbReference type="InterPro" id="IPR032819">
    <property type="entry name" value="TruB_C"/>
</dbReference>
<evidence type="ECO:0000256" key="4">
    <source>
        <dbReference type="ARBA" id="ARBA00023235"/>
    </source>
</evidence>
<evidence type="ECO:0000259" key="7">
    <source>
        <dbReference type="Pfam" id="PF16198"/>
    </source>
</evidence>
<dbReference type="Gene3D" id="3.30.2350.10">
    <property type="entry name" value="Pseudouridine synthase"/>
    <property type="match status" value="1"/>
</dbReference>
<evidence type="ECO:0000256" key="5">
    <source>
        <dbReference type="HAMAP-Rule" id="MF_01080"/>
    </source>
</evidence>
<comment type="similarity">
    <text evidence="2 5">Belongs to the pseudouridine synthase TruB family. Type 1 subfamily.</text>
</comment>
<dbReference type="GO" id="GO:0031119">
    <property type="term" value="P:tRNA pseudouridine synthesis"/>
    <property type="evidence" value="ECO:0007669"/>
    <property type="project" value="UniProtKB-UniRule"/>
</dbReference>
<evidence type="ECO:0000256" key="2">
    <source>
        <dbReference type="ARBA" id="ARBA00005642"/>
    </source>
</evidence>
<dbReference type="PANTHER" id="PTHR13767:SF2">
    <property type="entry name" value="PSEUDOURIDYLATE SYNTHASE TRUB1"/>
    <property type="match status" value="1"/>
</dbReference>
<proteinExistence type="inferred from homology"/>
<comment type="catalytic activity">
    <reaction evidence="1 5">
        <text>uridine(55) in tRNA = pseudouridine(55) in tRNA</text>
        <dbReference type="Rhea" id="RHEA:42532"/>
        <dbReference type="Rhea" id="RHEA-COMP:10101"/>
        <dbReference type="Rhea" id="RHEA-COMP:10102"/>
        <dbReference type="ChEBI" id="CHEBI:65314"/>
        <dbReference type="ChEBI" id="CHEBI:65315"/>
        <dbReference type="EC" id="5.4.99.25"/>
    </reaction>
</comment>
<dbReference type="OrthoDB" id="9802309at2"/>
<dbReference type="EMBL" id="MWWS01000004">
    <property type="protein sequence ID" value="OZG50284.1"/>
    <property type="molecule type" value="Genomic_DNA"/>
</dbReference>
<protein>
    <recommendedName>
        <fullName evidence="5">tRNA pseudouridine synthase B</fullName>
        <ecNumber evidence="5">5.4.99.25</ecNumber>
    </recommendedName>
    <alternativeName>
        <fullName evidence="5">tRNA pseudouridine(55) synthase</fullName>
        <shortName evidence="5">Psi55 synthase</shortName>
    </alternativeName>
    <alternativeName>
        <fullName evidence="5">tRNA pseudouridylate synthase</fullName>
    </alternativeName>
    <alternativeName>
        <fullName evidence="5">tRNA-uridine isomerase</fullName>
    </alternativeName>
</protein>
<dbReference type="PANTHER" id="PTHR13767">
    <property type="entry name" value="TRNA-PSEUDOURIDINE SYNTHASE"/>
    <property type="match status" value="1"/>
</dbReference>
<dbReference type="NCBIfam" id="TIGR00431">
    <property type="entry name" value="TruB"/>
    <property type="match status" value="1"/>
</dbReference>
<dbReference type="InterPro" id="IPR020103">
    <property type="entry name" value="PsdUridine_synth_cat_dom_sf"/>
</dbReference>
<dbReference type="AlphaFoldDB" id="A0A261ETT8"/>
<keyword evidence="3 5" id="KW-0819">tRNA processing</keyword>
<dbReference type="CDD" id="cd02573">
    <property type="entry name" value="PseudoU_synth_EcTruB"/>
    <property type="match status" value="1"/>
</dbReference>